<dbReference type="Proteomes" id="UP000886595">
    <property type="component" value="Unassembled WGS sequence"/>
</dbReference>
<evidence type="ECO:0000313" key="1">
    <source>
        <dbReference type="EMBL" id="KAG2250274.1"/>
    </source>
</evidence>
<reference evidence="1 2" key="1">
    <citation type="submission" date="2020-02" db="EMBL/GenBank/DDBJ databases">
        <authorList>
            <person name="Ma Q."/>
            <person name="Huang Y."/>
            <person name="Song X."/>
            <person name="Pei D."/>
        </authorList>
    </citation>
    <scope>NUCLEOTIDE SEQUENCE [LARGE SCALE GENOMIC DNA]</scope>
    <source>
        <strain evidence="1">Sxm20200214</strain>
        <tissue evidence="1">Leaf</tissue>
    </source>
</reference>
<dbReference type="EMBL" id="JAAMPC010000016">
    <property type="protein sequence ID" value="KAG2250274.1"/>
    <property type="molecule type" value="Genomic_DNA"/>
</dbReference>
<dbReference type="AlphaFoldDB" id="A0A8X7TQL7"/>
<protein>
    <submittedName>
        <fullName evidence="1">Uncharacterized protein</fullName>
    </submittedName>
</protein>
<comment type="caution">
    <text evidence="1">The sequence shown here is derived from an EMBL/GenBank/DDBJ whole genome shotgun (WGS) entry which is preliminary data.</text>
</comment>
<sequence length="73" mass="8437">MFKKRNITVATRNGVVQARSFTRSRQDHAYSGAPRGHRRWLPKKIRLQTLTPSLLKTPLSQSLNHHELPLTHV</sequence>
<accession>A0A8X7TQL7</accession>
<name>A0A8X7TQL7_BRACI</name>
<organism evidence="1 2">
    <name type="scientific">Brassica carinata</name>
    <name type="common">Ethiopian mustard</name>
    <name type="synonym">Abyssinian cabbage</name>
    <dbReference type="NCBI Taxonomy" id="52824"/>
    <lineage>
        <taxon>Eukaryota</taxon>
        <taxon>Viridiplantae</taxon>
        <taxon>Streptophyta</taxon>
        <taxon>Embryophyta</taxon>
        <taxon>Tracheophyta</taxon>
        <taxon>Spermatophyta</taxon>
        <taxon>Magnoliopsida</taxon>
        <taxon>eudicotyledons</taxon>
        <taxon>Gunneridae</taxon>
        <taxon>Pentapetalae</taxon>
        <taxon>rosids</taxon>
        <taxon>malvids</taxon>
        <taxon>Brassicales</taxon>
        <taxon>Brassicaceae</taxon>
        <taxon>Brassiceae</taxon>
        <taxon>Brassica</taxon>
    </lineage>
</organism>
<evidence type="ECO:0000313" key="2">
    <source>
        <dbReference type="Proteomes" id="UP000886595"/>
    </source>
</evidence>
<gene>
    <name evidence="1" type="ORF">Bca52824_080410</name>
</gene>
<proteinExistence type="predicted"/>
<keyword evidence="2" id="KW-1185">Reference proteome</keyword>